<dbReference type="InterPro" id="IPR020084">
    <property type="entry name" value="NUDIX_hydrolase_CS"/>
</dbReference>
<dbReference type="Pfam" id="PF00293">
    <property type="entry name" value="NUDIX"/>
    <property type="match status" value="1"/>
</dbReference>
<dbReference type="CDD" id="cd03424">
    <property type="entry name" value="NUDIX_ADPRase_Nudt5_UGPPase_Nudt14"/>
    <property type="match status" value="1"/>
</dbReference>
<name>A0A2H0UHI1_9BACT</name>
<keyword evidence="3" id="KW-0460">Magnesium</keyword>
<gene>
    <name evidence="5" type="ORF">COU14_02410</name>
</gene>
<evidence type="ECO:0000256" key="3">
    <source>
        <dbReference type="ARBA" id="ARBA00022842"/>
    </source>
</evidence>
<comment type="cofactor">
    <cofactor evidence="1">
        <name>Mg(2+)</name>
        <dbReference type="ChEBI" id="CHEBI:18420"/>
    </cofactor>
</comment>
<dbReference type="Gene3D" id="3.90.79.10">
    <property type="entry name" value="Nucleoside Triphosphate Pyrophosphohydrolase"/>
    <property type="match status" value="1"/>
</dbReference>
<feature type="domain" description="Nudix hydrolase" evidence="4">
    <location>
        <begin position="46"/>
        <end position="176"/>
    </location>
</feature>
<reference evidence="6" key="1">
    <citation type="submission" date="2017-09" db="EMBL/GenBank/DDBJ databases">
        <title>Depth-based differentiation of microbial function through sediment-hosted aquifers and enrichment of novel symbionts in the deep terrestrial subsurface.</title>
        <authorList>
            <person name="Probst A.J."/>
            <person name="Ladd B."/>
            <person name="Jarett J.K."/>
            <person name="Geller-Mcgrath D.E."/>
            <person name="Sieber C.M.K."/>
            <person name="Emerson J.B."/>
            <person name="Anantharaman K."/>
            <person name="Thomas B.C."/>
            <person name="Malmstrom R."/>
            <person name="Stieglmeier M."/>
            <person name="Klingl A."/>
            <person name="Woyke T."/>
            <person name="Ryan C.M."/>
            <person name="Banfield J.F."/>
        </authorList>
    </citation>
    <scope>NUCLEOTIDE SEQUENCE [LARGE SCALE GENOMIC DNA]</scope>
</reference>
<proteinExistence type="predicted"/>
<sequence>MKIERPKSKQPLPEDAKKVFEGEIFDVYQWEQEMYDGTKATFEKLKRPDTVVVFAVDDDGKILLTKQEQPGKEPFIGAAGGRVDKGEDILDAAKRELLEETGYAAEEYILWKALQPISKIEWAVYVFVARKIKKVAELSLDVGEKIEVMFVEFDEFTNIALQENFYEQEVYRDIVEAMFNNKKKEELKKLLSTRESFNTLTTNQN</sequence>
<evidence type="ECO:0000259" key="4">
    <source>
        <dbReference type="PROSITE" id="PS51462"/>
    </source>
</evidence>
<dbReference type="EMBL" id="PFBG01000025">
    <property type="protein sequence ID" value="PIR85830.1"/>
    <property type="molecule type" value="Genomic_DNA"/>
</dbReference>
<dbReference type="InterPro" id="IPR000086">
    <property type="entry name" value="NUDIX_hydrolase_dom"/>
</dbReference>
<dbReference type="PANTHER" id="PTHR43046">
    <property type="entry name" value="GDP-MANNOSE MANNOSYL HYDROLASE"/>
    <property type="match status" value="1"/>
</dbReference>
<evidence type="ECO:0000313" key="5">
    <source>
        <dbReference type="EMBL" id="PIR85830.1"/>
    </source>
</evidence>
<comment type="caution">
    <text evidence="5">The sequence shown here is derived from an EMBL/GenBank/DDBJ whole genome shotgun (WGS) entry which is preliminary data.</text>
</comment>
<dbReference type="AlphaFoldDB" id="A0A2H0UHI1"/>
<protein>
    <recommendedName>
        <fullName evidence="4">Nudix hydrolase domain-containing protein</fullName>
    </recommendedName>
</protein>
<keyword evidence="2" id="KW-0378">Hydrolase</keyword>
<evidence type="ECO:0000256" key="1">
    <source>
        <dbReference type="ARBA" id="ARBA00001946"/>
    </source>
</evidence>
<dbReference type="PROSITE" id="PS00893">
    <property type="entry name" value="NUDIX_BOX"/>
    <property type="match status" value="1"/>
</dbReference>
<dbReference type="SUPFAM" id="SSF55811">
    <property type="entry name" value="Nudix"/>
    <property type="match status" value="1"/>
</dbReference>
<evidence type="ECO:0000313" key="6">
    <source>
        <dbReference type="Proteomes" id="UP000229612"/>
    </source>
</evidence>
<accession>A0A2H0UHI1</accession>
<organism evidence="5 6">
    <name type="scientific">Candidatus Kaiserbacteria bacterium CG10_big_fil_rev_8_21_14_0_10_44_10</name>
    <dbReference type="NCBI Taxonomy" id="1974606"/>
    <lineage>
        <taxon>Bacteria</taxon>
        <taxon>Candidatus Kaiseribacteriota</taxon>
    </lineage>
</organism>
<dbReference type="PANTHER" id="PTHR43046:SF12">
    <property type="entry name" value="GDP-MANNOSE MANNOSYL HYDROLASE"/>
    <property type="match status" value="1"/>
</dbReference>
<evidence type="ECO:0000256" key="2">
    <source>
        <dbReference type="ARBA" id="ARBA00022801"/>
    </source>
</evidence>
<dbReference type="Proteomes" id="UP000229612">
    <property type="component" value="Unassembled WGS sequence"/>
</dbReference>
<dbReference type="InterPro" id="IPR015797">
    <property type="entry name" value="NUDIX_hydrolase-like_dom_sf"/>
</dbReference>
<dbReference type="GO" id="GO:0016787">
    <property type="term" value="F:hydrolase activity"/>
    <property type="evidence" value="ECO:0007669"/>
    <property type="project" value="UniProtKB-KW"/>
</dbReference>
<dbReference type="PROSITE" id="PS51462">
    <property type="entry name" value="NUDIX"/>
    <property type="match status" value="1"/>
</dbReference>